<reference evidence="3" key="1">
    <citation type="journal article" date="2019" name="Int. J. Syst. Evol. Microbiol.">
        <title>The Global Catalogue of Microorganisms (GCM) 10K type strain sequencing project: providing services to taxonomists for standard genome sequencing and annotation.</title>
        <authorList>
            <consortium name="The Broad Institute Genomics Platform"/>
            <consortium name="The Broad Institute Genome Sequencing Center for Infectious Disease"/>
            <person name="Wu L."/>
            <person name="Ma J."/>
        </authorList>
    </citation>
    <scope>NUCLEOTIDE SEQUENCE [LARGE SCALE GENOMIC DNA]</scope>
    <source>
        <strain evidence="3">CGMCC 1.18439</strain>
    </source>
</reference>
<evidence type="ECO:0000256" key="1">
    <source>
        <dbReference type="SAM" id="Phobius"/>
    </source>
</evidence>
<evidence type="ECO:0000313" key="3">
    <source>
        <dbReference type="Proteomes" id="UP000632154"/>
    </source>
</evidence>
<dbReference type="EMBL" id="BNAL01000020">
    <property type="protein sequence ID" value="GHG04871.1"/>
    <property type="molecule type" value="Genomic_DNA"/>
</dbReference>
<organism evidence="2 3">
    <name type="scientific">Deinococcus piscis</name>
    <dbReference type="NCBI Taxonomy" id="394230"/>
    <lineage>
        <taxon>Bacteria</taxon>
        <taxon>Thermotogati</taxon>
        <taxon>Deinococcota</taxon>
        <taxon>Deinococci</taxon>
        <taxon>Deinococcales</taxon>
        <taxon>Deinococcaceae</taxon>
        <taxon>Deinococcus</taxon>
    </lineage>
</organism>
<dbReference type="Proteomes" id="UP000632154">
    <property type="component" value="Unassembled WGS sequence"/>
</dbReference>
<keyword evidence="3" id="KW-1185">Reference proteome</keyword>
<sequence length="345" mass="38565">MPSSQMDPRIISALRDYFSAFLMSCREKELDQKAEERRHLPEFFLTFSPDASGGSTKAALSVYLSQDHPRYETLDEVVGEHKVFLESCEVPLRCYGPQERTAMYRDFARSGVTYYLHPGALEAIAAFPVSRDAYGRLSLILNWIYGLLLLGTGVLMLADGNDWGFWLALAAALTAVYGLLAWLLNRPALRQPLSALRQQRFGEILSDCQKVSERQLPPALAPEVPASVLSLLTQLPTTRPQSAGTLSEAEWRLGELWDLAHRASAELAKIPESSPVYAKRVREVEMLLRQLLPAFQGDERAQDVSRLNVLYEQAQHHAQALGLELQPIRAADAPEQPEHAAQRLS</sequence>
<keyword evidence="1" id="KW-0472">Membrane</keyword>
<proteinExistence type="predicted"/>
<accession>A0ABQ3K9I0</accession>
<feature type="transmembrane region" description="Helical" evidence="1">
    <location>
        <begin position="163"/>
        <end position="184"/>
    </location>
</feature>
<feature type="transmembrane region" description="Helical" evidence="1">
    <location>
        <begin position="139"/>
        <end position="157"/>
    </location>
</feature>
<comment type="caution">
    <text evidence="2">The sequence shown here is derived from an EMBL/GenBank/DDBJ whole genome shotgun (WGS) entry which is preliminary data.</text>
</comment>
<gene>
    <name evidence="2" type="ORF">GCM10017783_16770</name>
</gene>
<protein>
    <submittedName>
        <fullName evidence="2">Uncharacterized protein</fullName>
    </submittedName>
</protein>
<keyword evidence="1" id="KW-1133">Transmembrane helix</keyword>
<name>A0ABQ3K9I0_9DEIO</name>
<keyword evidence="1" id="KW-0812">Transmembrane</keyword>
<dbReference type="RefSeq" id="WP_189643244.1">
    <property type="nucleotide sequence ID" value="NZ_BNAL01000020.1"/>
</dbReference>
<evidence type="ECO:0000313" key="2">
    <source>
        <dbReference type="EMBL" id="GHG04871.1"/>
    </source>
</evidence>